<protein>
    <recommendedName>
        <fullName evidence="3">Aspartyl protease</fullName>
    </recommendedName>
</protein>
<comment type="caution">
    <text evidence="1">The sequence shown here is derived from an EMBL/GenBank/DDBJ whole genome shotgun (WGS) entry which is preliminary data.</text>
</comment>
<evidence type="ECO:0000313" key="1">
    <source>
        <dbReference type="EMBL" id="TKI07915.1"/>
    </source>
</evidence>
<dbReference type="SUPFAM" id="SSF50630">
    <property type="entry name" value="Acid proteases"/>
    <property type="match status" value="1"/>
</dbReference>
<gene>
    <name evidence="1" type="ORF">FCN80_05665</name>
</gene>
<reference evidence="1 2" key="1">
    <citation type="submission" date="2019-04" db="EMBL/GenBank/DDBJ databases">
        <authorList>
            <person name="Li M."/>
            <person name="Gao C."/>
        </authorList>
    </citation>
    <scope>NUCLEOTIDE SEQUENCE [LARGE SCALE GENOMIC DNA]</scope>
    <source>
        <strain evidence="1 2">BGMRC 2031</strain>
    </source>
</reference>
<dbReference type="Gene3D" id="2.40.70.10">
    <property type="entry name" value="Acid Proteases"/>
    <property type="match status" value="1"/>
</dbReference>
<keyword evidence="2" id="KW-1185">Reference proteome</keyword>
<dbReference type="InterPro" id="IPR001969">
    <property type="entry name" value="Aspartic_peptidase_AS"/>
</dbReference>
<dbReference type="EMBL" id="SZPQ01000003">
    <property type="protein sequence ID" value="TKI07915.1"/>
    <property type="molecule type" value="Genomic_DNA"/>
</dbReference>
<proteinExistence type="predicted"/>
<evidence type="ECO:0008006" key="3">
    <source>
        <dbReference type="Google" id="ProtNLM"/>
    </source>
</evidence>
<evidence type="ECO:0000313" key="2">
    <source>
        <dbReference type="Proteomes" id="UP000305202"/>
    </source>
</evidence>
<sequence>MMMRIFPLLMMFFFNICVADIHNDFIRIRYDKRGMPMVDVQIADRYHTLALDTGSGEGLHINQYNLEQLIANPSLEVIHQAPLRVKDITGSENQVNAWKIKKLRISNITFNNVLAVSFKPWGFSIGDNIPVNEVMGLGIFQERSFLMDFKNDRLQMLKKLPSDLSKWSSYPIERTESGLRIKAYVGGKPLYLIVDTGASHSLLFSDNLPSETRFFGCHTIEPKAANTDCRVAKITLRDKKGRERNNLAIATTSVASEELDFDGLLGMGFMRGHQVIVDMSGRMLYISR</sequence>
<dbReference type="InterPro" id="IPR021109">
    <property type="entry name" value="Peptidase_aspartic_dom_sf"/>
</dbReference>
<organism evidence="1 2">
    <name type="scientific">Martelella alba</name>
    <dbReference type="NCBI Taxonomy" id="2590451"/>
    <lineage>
        <taxon>Bacteria</taxon>
        <taxon>Pseudomonadati</taxon>
        <taxon>Pseudomonadota</taxon>
        <taxon>Alphaproteobacteria</taxon>
        <taxon>Hyphomicrobiales</taxon>
        <taxon>Aurantimonadaceae</taxon>
        <taxon>Martelella</taxon>
    </lineage>
</organism>
<accession>A0ABY2SRF6</accession>
<dbReference type="Proteomes" id="UP000305202">
    <property type="component" value="Unassembled WGS sequence"/>
</dbReference>
<name>A0ABY2SRF6_9HYPH</name>
<dbReference type="PROSITE" id="PS00141">
    <property type="entry name" value="ASP_PROTEASE"/>
    <property type="match status" value="1"/>
</dbReference>